<evidence type="ECO:0000256" key="1">
    <source>
        <dbReference type="SAM" id="Phobius"/>
    </source>
</evidence>
<feature type="transmembrane region" description="Helical" evidence="1">
    <location>
        <begin position="40"/>
        <end position="61"/>
    </location>
</feature>
<feature type="transmembrane region" description="Helical" evidence="1">
    <location>
        <begin position="159"/>
        <end position="179"/>
    </location>
</feature>
<dbReference type="Pfam" id="PF03729">
    <property type="entry name" value="DUF308"/>
    <property type="match status" value="2"/>
</dbReference>
<dbReference type="RefSeq" id="WP_093142332.1">
    <property type="nucleotide sequence ID" value="NZ_BMWO01000002.1"/>
</dbReference>
<evidence type="ECO:0000313" key="2">
    <source>
        <dbReference type="EMBL" id="SDE67719.1"/>
    </source>
</evidence>
<dbReference type="PANTHER" id="PTHR34989:SF1">
    <property type="entry name" value="PROTEIN HDED"/>
    <property type="match status" value="1"/>
</dbReference>
<dbReference type="OrthoDB" id="7059775at2"/>
<dbReference type="Proteomes" id="UP000199321">
    <property type="component" value="Unassembled WGS sequence"/>
</dbReference>
<reference evidence="2 3" key="1">
    <citation type="submission" date="2016-10" db="EMBL/GenBank/DDBJ databases">
        <authorList>
            <person name="de Groot N.N."/>
        </authorList>
    </citation>
    <scope>NUCLEOTIDE SEQUENCE [LARGE SCALE GENOMIC DNA]</scope>
    <source>
        <strain evidence="2 3">DSM 16195</strain>
    </source>
</reference>
<dbReference type="EMBL" id="FNBA01000002">
    <property type="protein sequence ID" value="SDE67719.1"/>
    <property type="molecule type" value="Genomic_DNA"/>
</dbReference>
<feature type="transmembrane region" description="Helical" evidence="1">
    <location>
        <begin position="73"/>
        <end position="93"/>
    </location>
</feature>
<evidence type="ECO:0000313" key="3">
    <source>
        <dbReference type="Proteomes" id="UP000199321"/>
    </source>
</evidence>
<protein>
    <submittedName>
        <fullName evidence="2">Uncharacterized membrane protein HdeD, DUF308 family</fullName>
    </submittedName>
</protein>
<feature type="transmembrane region" description="Helical" evidence="1">
    <location>
        <begin position="16"/>
        <end position="34"/>
    </location>
</feature>
<feature type="transmembrane region" description="Helical" evidence="1">
    <location>
        <begin position="133"/>
        <end position="153"/>
    </location>
</feature>
<organism evidence="2 3">
    <name type="scientific">Ulvibacter litoralis</name>
    <dbReference type="NCBI Taxonomy" id="227084"/>
    <lineage>
        <taxon>Bacteria</taxon>
        <taxon>Pseudomonadati</taxon>
        <taxon>Bacteroidota</taxon>
        <taxon>Flavobacteriia</taxon>
        <taxon>Flavobacteriales</taxon>
        <taxon>Flavobacteriaceae</taxon>
        <taxon>Ulvibacter</taxon>
    </lineage>
</organism>
<dbReference type="InterPro" id="IPR052712">
    <property type="entry name" value="Acid_resist_chaperone_HdeD"/>
</dbReference>
<feature type="transmembrane region" description="Helical" evidence="1">
    <location>
        <begin position="99"/>
        <end position="121"/>
    </location>
</feature>
<dbReference type="AlphaFoldDB" id="A0A1G7EVP6"/>
<proteinExistence type="predicted"/>
<keyword evidence="1" id="KW-0472">Membrane</keyword>
<keyword evidence="1" id="KW-0812">Transmembrane</keyword>
<sequence>METTILTSAKSAVKNWWISVLLGIMYIFVGVWVIRTPLASYVSLSFIFSIFIFTSGILQIIFSISSRSKIEGWGWYLAGGIIDLIIGFLLMSHPVMTMAILPFYVGFWLLFQSMMAIGFSFQFKAINMPYWGWLLFFGILTLLFSTLLIANPIFAGLSIVYMTGMACITAGVFRIFLGIDLKRMNTIIKDF</sequence>
<dbReference type="PANTHER" id="PTHR34989">
    <property type="entry name" value="PROTEIN HDED"/>
    <property type="match status" value="1"/>
</dbReference>
<name>A0A1G7EVP6_9FLAO</name>
<dbReference type="InterPro" id="IPR005325">
    <property type="entry name" value="DUF308_memb"/>
</dbReference>
<accession>A0A1G7EVP6</accession>
<dbReference type="GO" id="GO:0005886">
    <property type="term" value="C:plasma membrane"/>
    <property type="evidence" value="ECO:0007669"/>
    <property type="project" value="TreeGrafter"/>
</dbReference>
<dbReference type="STRING" id="227084.SAMN05421855_102170"/>
<keyword evidence="3" id="KW-1185">Reference proteome</keyword>
<gene>
    <name evidence="2" type="ORF">SAMN05421855_102170</name>
</gene>
<keyword evidence="1" id="KW-1133">Transmembrane helix</keyword>